<dbReference type="InterPro" id="IPR036397">
    <property type="entry name" value="RNaseH_sf"/>
</dbReference>
<dbReference type="EMBL" id="LR824556">
    <property type="protein sequence ID" value="CAH1642036.1"/>
    <property type="molecule type" value="Genomic_DNA"/>
</dbReference>
<evidence type="ECO:0008006" key="3">
    <source>
        <dbReference type="Google" id="ProtNLM"/>
    </source>
</evidence>
<proteinExistence type="predicted"/>
<dbReference type="PANTHER" id="PTHR47326">
    <property type="entry name" value="TRANSPOSABLE ELEMENT TC3 TRANSPOSASE-LIKE PROTEIN"/>
    <property type="match status" value="1"/>
</dbReference>
<dbReference type="AlphaFoldDB" id="A0A9P0I5X1"/>
<name>A0A9P0I5X1_SPOLI</name>
<sequence>MTKTLPIRYYDYSNIELLAMVKVYVMGNYSSRGARRLYSDPDHLNSLQRRGIPNPRTPSANKFTSVWQHLLDSGQFRTPKYIRNDARIRNKSKYNDKLAARVAEYFETHPGSSMRKAAQHFDVSAYYISKLMNRESEEEPYPPDSNDQDGATCHTARATMYQLRGLFSQKLISRFGDIAWLSRSPDLIPMEFFRWEYLKSKVYVNTPRNIAKLKQNIQQEIRDIEP</sequence>
<protein>
    <recommendedName>
        <fullName evidence="3">HTH psq-type domain-containing protein</fullName>
    </recommendedName>
</protein>
<evidence type="ECO:0000313" key="2">
    <source>
        <dbReference type="Proteomes" id="UP001153321"/>
    </source>
</evidence>
<dbReference type="Proteomes" id="UP001153321">
    <property type="component" value="Chromosome 25"/>
</dbReference>
<gene>
    <name evidence="1" type="ORF">SPLIT_LOCUS7392</name>
</gene>
<reference evidence="1" key="1">
    <citation type="submission" date="2022-02" db="EMBL/GenBank/DDBJ databases">
        <authorList>
            <person name="King R."/>
        </authorList>
    </citation>
    <scope>NUCLEOTIDE SEQUENCE</scope>
</reference>
<evidence type="ECO:0000313" key="1">
    <source>
        <dbReference type="EMBL" id="CAH1642036.1"/>
    </source>
</evidence>
<dbReference type="Gene3D" id="3.30.420.10">
    <property type="entry name" value="Ribonuclease H-like superfamily/Ribonuclease H"/>
    <property type="match status" value="1"/>
</dbReference>
<organism evidence="1 2">
    <name type="scientific">Spodoptera littoralis</name>
    <name type="common">Egyptian cotton leafworm</name>
    <dbReference type="NCBI Taxonomy" id="7109"/>
    <lineage>
        <taxon>Eukaryota</taxon>
        <taxon>Metazoa</taxon>
        <taxon>Ecdysozoa</taxon>
        <taxon>Arthropoda</taxon>
        <taxon>Hexapoda</taxon>
        <taxon>Insecta</taxon>
        <taxon>Pterygota</taxon>
        <taxon>Neoptera</taxon>
        <taxon>Endopterygota</taxon>
        <taxon>Lepidoptera</taxon>
        <taxon>Glossata</taxon>
        <taxon>Ditrysia</taxon>
        <taxon>Noctuoidea</taxon>
        <taxon>Noctuidae</taxon>
        <taxon>Amphipyrinae</taxon>
        <taxon>Spodoptera</taxon>
    </lineage>
</organism>
<accession>A0A9P0I5X1</accession>
<keyword evidence="2" id="KW-1185">Reference proteome</keyword>
<dbReference type="GO" id="GO:0003676">
    <property type="term" value="F:nucleic acid binding"/>
    <property type="evidence" value="ECO:0007669"/>
    <property type="project" value="InterPro"/>
</dbReference>
<dbReference type="PANTHER" id="PTHR47326:SF1">
    <property type="entry name" value="HTH PSQ-TYPE DOMAIN-CONTAINING PROTEIN"/>
    <property type="match status" value="1"/>
</dbReference>